<accession>A0A3P3ZLU4</accession>
<name>A0A3P3ZLU4_9ZZZZ</name>
<proteinExistence type="predicted"/>
<evidence type="ECO:0000313" key="1">
    <source>
        <dbReference type="EMBL" id="VAY86930.1"/>
    </source>
</evidence>
<dbReference type="EMBL" id="UOYP01000062">
    <property type="protein sequence ID" value="VAY86930.1"/>
    <property type="molecule type" value="Genomic_DNA"/>
</dbReference>
<sequence length="74" mass="7907">MALVGNGNGSHDNASLLHGKNILSRSMTPATANGNNLDLALGELDADYRYLEHSGMGVPCRGYSVMRLKIKMTS</sequence>
<organism evidence="1">
    <name type="scientific">mine drainage metagenome</name>
    <dbReference type="NCBI Taxonomy" id="410659"/>
    <lineage>
        <taxon>unclassified sequences</taxon>
        <taxon>metagenomes</taxon>
        <taxon>ecological metagenomes</taxon>
    </lineage>
</organism>
<protein>
    <submittedName>
        <fullName evidence="1">Uncharacterized protein</fullName>
    </submittedName>
</protein>
<gene>
    <name evidence="1" type="ORF">CARN8_1540005</name>
</gene>
<dbReference type="AlphaFoldDB" id="A0A3P3ZLU4"/>
<reference evidence="1" key="1">
    <citation type="submission" date="2018-10" db="EMBL/GenBank/DDBJ databases">
        <authorList>
            <person name="Plewniak F."/>
        </authorList>
    </citation>
    <scope>NUCLEOTIDE SEQUENCE</scope>
</reference>